<evidence type="ECO:0000256" key="1">
    <source>
        <dbReference type="SAM" id="MobiDB-lite"/>
    </source>
</evidence>
<name>A0A8C4LV04_EQUAS</name>
<feature type="region of interest" description="Disordered" evidence="1">
    <location>
        <begin position="1"/>
        <end position="36"/>
    </location>
</feature>
<sequence>MGADLTHPWGPGSSIRASLPPGSSMPHGHCTPQGPGQGAAACPNVFPWDMYRQVSPGKHDAAPRAQRGVSSWGHMGWFCCLWQLFLF</sequence>
<accession>A0A8C4LV04</accession>
<protein>
    <submittedName>
        <fullName evidence="2">Uncharacterized protein</fullName>
    </submittedName>
</protein>
<reference evidence="2" key="1">
    <citation type="submission" date="2023-03" db="UniProtKB">
        <authorList>
            <consortium name="Ensembl"/>
        </authorList>
    </citation>
    <scope>IDENTIFICATION</scope>
</reference>
<dbReference type="AlphaFoldDB" id="A0A8C4LV04"/>
<proteinExistence type="predicted"/>
<organism evidence="2">
    <name type="scientific">Equus asinus asinus</name>
    <dbReference type="NCBI Taxonomy" id="83772"/>
    <lineage>
        <taxon>Eukaryota</taxon>
        <taxon>Metazoa</taxon>
        <taxon>Chordata</taxon>
        <taxon>Craniata</taxon>
        <taxon>Vertebrata</taxon>
        <taxon>Euteleostomi</taxon>
        <taxon>Mammalia</taxon>
        <taxon>Eutheria</taxon>
        <taxon>Laurasiatheria</taxon>
        <taxon>Perissodactyla</taxon>
        <taxon>Equidae</taxon>
        <taxon>Equus</taxon>
    </lineage>
</organism>
<evidence type="ECO:0000313" key="2">
    <source>
        <dbReference type="Ensembl" id="ENSEASP00005017335.1"/>
    </source>
</evidence>
<dbReference type="Ensembl" id="ENSEAST00005018833.1">
    <property type="protein sequence ID" value="ENSEASP00005017335.1"/>
    <property type="gene ID" value="ENSEASG00005012003.1"/>
</dbReference>